<feature type="region of interest" description="Disordered" evidence="1">
    <location>
        <begin position="36"/>
        <end position="79"/>
    </location>
</feature>
<evidence type="ECO:0000313" key="2">
    <source>
        <dbReference type="EMBL" id="EJK74308.1"/>
    </source>
</evidence>
<proteinExistence type="predicted"/>
<dbReference type="PANTHER" id="PTHR12224">
    <property type="entry name" value="BETA-1,4-MANNOSYL-GLYCOPROTEIN BETA-1,4-N-ACETYLGLUCOSAMINYL-TRANSFERASE"/>
    <property type="match status" value="1"/>
</dbReference>
<feature type="non-terminal residue" evidence="2">
    <location>
        <position position="1"/>
    </location>
</feature>
<accession>K0T6A6</accession>
<sequence>LGVANKLRLEECTQLHQAQEIVLVWDVATSYPDLRPRPAWSGRPPSQHQTTAKLQSPVTLGTARGDGRPNPQSCRCDGGAISRRSAARGRTRNQEGRYLAVYFTHAQSLLAPQTQPPEVNNLSLSPKPHLPPGSLFDPIEVEPQCDESKRRRIIDVTFINNELASLELRLNELWNVVDVFYIAESPVPFKPDAPLKPTHLTENWENFEKFHSKMVLNVLPEHASRKVEGARVDTTDWKPNFKVQEKQRKVMWQDLKRLVAPSKDDLIIRADLDELPRPHVIEELACASPDKLRTPICLQTKDSFYYYNYKCHIKNEWTVRPVVQFYHEMDWQECGSSIVNASTHCSSCFGTLDDYHVKSRSNSEAVTKPEMQYVNASIYDRVRGCKDFWLRDQLNEKMEFRDKVEEGSYPLIVAKHPERWPYMLGMGSMYEDKIT</sequence>
<dbReference type="PANTHER" id="PTHR12224:SF0">
    <property type="entry name" value="BETA-1,4-MANNOSYL-GLYCOPROTEIN 4-BETA-N-ACETYLGLUCOSAMINYLTRANSFERASE"/>
    <property type="match status" value="1"/>
</dbReference>
<feature type="compositionally biased region" description="Polar residues" evidence="1">
    <location>
        <begin position="44"/>
        <end position="59"/>
    </location>
</feature>
<dbReference type="GO" id="GO:0003830">
    <property type="term" value="F:beta-1,4-mannosylglycoprotein 4-beta-N-acetylglucosaminyltransferase activity"/>
    <property type="evidence" value="ECO:0007669"/>
    <property type="project" value="InterPro"/>
</dbReference>
<dbReference type="EMBL" id="AGNL01003797">
    <property type="protein sequence ID" value="EJK74308.1"/>
    <property type="molecule type" value="Genomic_DNA"/>
</dbReference>
<reference evidence="2 3" key="1">
    <citation type="journal article" date="2012" name="Genome Biol.">
        <title>Genome and low-iron response of an oceanic diatom adapted to chronic iron limitation.</title>
        <authorList>
            <person name="Lommer M."/>
            <person name="Specht M."/>
            <person name="Roy A.S."/>
            <person name="Kraemer L."/>
            <person name="Andreson R."/>
            <person name="Gutowska M.A."/>
            <person name="Wolf J."/>
            <person name="Bergner S.V."/>
            <person name="Schilhabel M.B."/>
            <person name="Klostermeier U.C."/>
            <person name="Beiko R.G."/>
            <person name="Rosenstiel P."/>
            <person name="Hippler M."/>
            <person name="Laroche J."/>
        </authorList>
    </citation>
    <scope>NUCLEOTIDE SEQUENCE [LARGE SCALE GENOMIC DNA]</scope>
    <source>
        <strain evidence="2 3">CCMP1005</strain>
    </source>
</reference>
<evidence type="ECO:0008006" key="4">
    <source>
        <dbReference type="Google" id="ProtNLM"/>
    </source>
</evidence>
<dbReference type="GO" id="GO:0016020">
    <property type="term" value="C:membrane"/>
    <property type="evidence" value="ECO:0007669"/>
    <property type="project" value="InterPro"/>
</dbReference>
<dbReference type="OrthoDB" id="6474464at2759"/>
<dbReference type="GO" id="GO:0006044">
    <property type="term" value="P:N-acetylglucosamine metabolic process"/>
    <property type="evidence" value="ECO:0007669"/>
    <property type="project" value="TreeGrafter"/>
</dbReference>
<protein>
    <recommendedName>
        <fullName evidence="4">Glycosyltransferase family 17 protein</fullName>
    </recommendedName>
</protein>
<comment type="caution">
    <text evidence="2">The sequence shown here is derived from an EMBL/GenBank/DDBJ whole genome shotgun (WGS) entry which is preliminary data.</text>
</comment>
<evidence type="ECO:0000256" key="1">
    <source>
        <dbReference type="SAM" id="MobiDB-lite"/>
    </source>
</evidence>
<organism evidence="2 3">
    <name type="scientific">Thalassiosira oceanica</name>
    <name type="common">Marine diatom</name>
    <dbReference type="NCBI Taxonomy" id="159749"/>
    <lineage>
        <taxon>Eukaryota</taxon>
        <taxon>Sar</taxon>
        <taxon>Stramenopiles</taxon>
        <taxon>Ochrophyta</taxon>
        <taxon>Bacillariophyta</taxon>
        <taxon>Coscinodiscophyceae</taxon>
        <taxon>Thalassiosirophycidae</taxon>
        <taxon>Thalassiosirales</taxon>
        <taxon>Thalassiosiraceae</taxon>
        <taxon>Thalassiosira</taxon>
    </lineage>
</organism>
<name>K0T6A6_THAOC</name>
<dbReference type="Pfam" id="PF04724">
    <property type="entry name" value="Glyco_transf_17"/>
    <property type="match status" value="1"/>
</dbReference>
<dbReference type="AlphaFoldDB" id="K0T6A6"/>
<dbReference type="Proteomes" id="UP000266841">
    <property type="component" value="Unassembled WGS sequence"/>
</dbReference>
<gene>
    <name evidence="2" type="ORF">THAOC_04021</name>
</gene>
<dbReference type="InterPro" id="IPR006813">
    <property type="entry name" value="Glyco_trans_17"/>
</dbReference>
<evidence type="ECO:0000313" key="3">
    <source>
        <dbReference type="Proteomes" id="UP000266841"/>
    </source>
</evidence>
<keyword evidence="3" id="KW-1185">Reference proteome</keyword>